<accession>A0A397T248</accession>
<dbReference type="EMBL" id="QKYT01000140">
    <property type="protein sequence ID" value="RIA91882.1"/>
    <property type="molecule type" value="Genomic_DNA"/>
</dbReference>
<dbReference type="Proteomes" id="UP000265703">
    <property type="component" value="Unassembled WGS sequence"/>
</dbReference>
<feature type="region of interest" description="Disordered" evidence="1">
    <location>
        <begin position="68"/>
        <end position="100"/>
    </location>
</feature>
<feature type="region of interest" description="Disordered" evidence="1">
    <location>
        <begin position="1"/>
        <end position="37"/>
    </location>
</feature>
<feature type="compositionally biased region" description="Polar residues" evidence="1">
    <location>
        <begin position="71"/>
        <end position="82"/>
    </location>
</feature>
<evidence type="ECO:0000256" key="1">
    <source>
        <dbReference type="SAM" id="MobiDB-lite"/>
    </source>
</evidence>
<evidence type="ECO:0000313" key="2">
    <source>
        <dbReference type="EMBL" id="RIA91882.1"/>
    </source>
</evidence>
<reference evidence="2 3" key="1">
    <citation type="submission" date="2018-06" db="EMBL/GenBank/DDBJ databases">
        <title>Comparative genomics reveals the genomic features of Rhizophagus irregularis, R. cerebriforme, R. diaphanum and Gigaspora rosea, and their symbiotic lifestyle signature.</title>
        <authorList>
            <person name="Morin E."/>
            <person name="San Clemente H."/>
            <person name="Chen E.C.H."/>
            <person name="De La Providencia I."/>
            <person name="Hainaut M."/>
            <person name="Kuo A."/>
            <person name="Kohler A."/>
            <person name="Murat C."/>
            <person name="Tang N."/>
            <person name="Roy S."/>
            <person name="Loubradou J."/>
            <person name="Henrissat B."/>
            <person name="Grigoriev I.V."/>
            <person name="Corradi N."/>
            <person name="Roux C."/>
            <person name="Martin F.M."/>
        </authorList>
    </citation>
    <scope>NUCLEOTIDE SEQUENCE [LARGE SCALE GENOMIC DNA]</scope>
    <source>
        <strain evidence="2 3">DAOM 227022</strain>
    </source>
</reference>
<sequence>MFTLYTKKAKNTKNERKGEIGNASNKEKRTTNTKQLDFMKQDNLKCLQKKETENENLKDEIDQEISEISKPITSRKNENLQSAGHLEKRSVLGSDITSTT</sequence>
<protein>
    <submittedName>
        <fullName evidence="2">Uncharacterized protein</fullName>
    </submittedName>
</protein>
<keyword evidence="3" id="KW-1185">Reference proteome</keyword>
<organism evidence="2 3">
    <name type="scientific">Glomus cerebriforme</name>
    <dbReference type="NCBI Taxonomy" id="658196"/>
    <lineage>
        <taxon>Eukaryota</taxon>
        <taxon>Fungi</taxon>
        <taxon>Fungi incertae sedis</taxon>
        <taxon>Mucoromycota</taxon>
        <taxon>Glomeromycotina</taxon>
        <taxon>Glomeromycetes</taxon>
        <taxon>Glomerales</taxon>
        <taxon>Glomeraceae</taxon>
        <taxon>Glomus</taxon>
    </lineage>
</organism>
<proteinExistence type="predicted"/>
<gene>
    <name evidence="2" type="ORF">C1645_98897</name>
</gene>
<evidence type="ECO:0000313" key="3">
    <source>
        <dbReference type="Proteomes" id="UP000265703"/>
    </source>
</evidence>
<feature type="compositionally biased region" description="Basic and acidic residues" evidence="1">
    <location>
        <begin position="12"/>
        <end position="30"/>
    </location>
</feature>
<name>A0A397T248_9GLOM</name>
<comment type="caution">
    <text evidence="2">The sequence shown here is derived from an EMBL/GenBank/DDBJ whole genome shotgun (WGS) entry which is preliminary data.</text>
</comment>
<dbReference type="AlphaFoldDB" id="A0A397T248"/>